<evidence type="ECO:0000313" key="1">
    <source>
        <dbReference type="EMBL" id="MFD2028974.1"/>
    </source>
</evidence>
<keyword evidence="2" id="KW-1185">Reference proteome</keyword>
<dbReference type="Proteomes" id="UP001597338">
    <property type="component" value="Unassembled WGS sequence"/>
</dbReference>
<evidence type="ECO:0000313" key="2">
    <source>
        <dbReference type="Proteomes" id="UP001597338"/>
    </source>
</evidence>
<protein>
    <recommendedName>
        <fullName evidence="3">ESAT-6 protein secretion system EspG family protein</fullName>
    </recommendedName>
</protein>
<reference evidence="2" key="1">
    <citation type="journal article" date="2019" name="Int. J. Syst. Evol. Microbiol.">
        <title>The Global Catalogue of Microorganisms (GCM) 10K type strain sequencing project: providing services to taxonomists for standard genome sequencing and annotation.</title>
        <authorList>
            <consortium name="The Broad Institute Genomics Platform"/>
            <consortium name="The Broad Institute Genome Sequencing Center for Infectious Disease"/>
            <person name="Wu L."/>
            <person name="Ma J."/>
        </authorList>
    </citation>
    <scope>NUCLEOTIDE SEQUENCE [LARGE SCALE GENOMIC DNA]</scope>
    <source>
        <strain evidence="2">CCM 7043</strain>
    </source>
</reference>
<proteinExistence type="predicted"/>
<gene>
    <name evidence="1" type="ORF">ACFSL2_26070</name>
</gene>
<evidence type="ECO:0008006" key="3">
    <source>
        <dbReference type="Google" id="ProtNLM"/>
    </source>
</evidence>
<dbReference type="EMBL" id="JBHUHF010000001">
    <property type="protein sequence ID" value="MFD2028974.1"/>
    <property type="molecule type" value="Genomic_DNA"/>
</dbReference>
<comment type="caution">
    <text evidence="1">The sequence shown here is derived from an EMBL/GenBank/DDBJ whole genome shotgun (WGS) entry which is preliminary data.</text>
</comment>
<sequence>MATNERTWLVEEPEGWLLVPTTDALPPELLTTWEREVVDVIRASFDDGPEEQADDETTETLNTLRDRVALESMTNLRAFADGVADAGAMVVATFRVPDSTPVPVLVTVGIEPPGDPGDHLLTALGATGGQSVAPPKIEHLDLPDGDGMRVTRLDLDPETGGAWVSVCLGRRTEHPDAVVDTVLQWRSQDLLHGPAMTELLDELLPAVHVTRSTP</sequence>
<accession>A0ABW4VGW6</accession>
<organism evidence="1 2">
    <name type="scientific">Promicromonospora aerolata</name>
    <dbReference type="NCBI Taxonomy" id="195749"/>
    <lineage>
        <taxon>Bacteria</taxon>
        <taxon>Bacillati</taxon>
        <taxon>Actinomycetota</taxon>
        <taxon>Actinomycetes</taxon>
        <taxon>Micrococcales</taxon>
        <taxon>Promicromonosporaceae</taxon>
        <taxon>Promicromonospora</taxon>
    </lineage>
</organism>
<name>A0ABW4VGW6_9MICO</name>
<dbReference type="RefSeq" id="WP_377200629.1">
    <property type="nucleotide sequence ID" value="NZ_JBHUHF010000001.1"/>
</dbReference>